<evidence type="ECO:0000313" key="8">
    <source>
        <dbReference type="EMBL" id="KIM82248.1"/>
    </source>
</evidence>
<dbReference type="Pfam" id="PF05277">
    <property type="entry name" value="DUF726"/>
    <property type="match status" value="1"/>
</dbReference>
<dbReference type="InterPro" id="IPR007941">
    <property type="entry name" value="DUF726"/>
</dbReference>
<dbReference type="InParanoid" id="A0A0C3B7L3"/>
<evidence type="ECO:0000313" key="9">
    <source>
        <dbReference type="Proteomes" id="UP000054166"/>
    </source>
</evidence>
<sequence>MSSKVISPVQTNPFDFDDDDGEGWQEMPVVREDEFTSGFDEEDRKKYHYVPSAKHTDVSGSGIGANATGNLIDVDDRGNEWRSKVDVEEGEYTRLRINEEDDADEVHLRTKYLFDEDKAMTPLSQMQATKNLLTEAQRIAYVGLCALTSREMAQSLKMVKRKELKAAVQSMELWAMKVMGRLYYHMELETQEQKMIESLATHGVQAMDLVPSLMTTHTVANPEYDPAEARRQAKERVPDHPDDDVGSNPDEVEPFPSRPPPSFTPADASLVPEPGTQNTGFQTTAKVLGDTVVPTQALPGVTTELSSADKDVTLDIRWTVLCDLFLILIADSVYDARSRVLLENVALKLGLGWLDIVKFESRVTEALEIQEGIEKMDNQEVIDGRQKAARKKRYVIMGLATLGGGLVIGLSAGLLAPVIGAGLGAAFTTIGIGGTTGFLAGAGGAAVITTGGVLTGSSIAAQGMARRTQQVGTFDILPLHNNKRVSCILTVPGFMNGLQDDVRLPFSVLDPIVGDVFSVLWEPEMIRETGSALKILTTEVLTQLSQTVLQATVMTALMSALQWPIILTKLGYLIDNPWNNALDRARAAGPILADVLMQRHLGVRPITLIGFSLGARVIFYALLELAKHKAYGIVQDVILLGSTLTASTRSWCEARSVISGRFLNGFAKNDWVLNYLFRATSGGLSTVAGLRPIQNVPGLENVDVTDKIAGHMSYRTFMPLILDQLGFPVSADHFNEPEEPDFTEDRIVVREGEEKQKKGWFSRRKKSATLTPPKVSRPPSAASFGLSSKAPASNSGTPDDDLPPRVEKDDPPAYTDGQPPSSVDPNGEAAPSDAELPKHAGFDLSAMKRIIENAELNPAELQVQVPGQYPVPPIPPPTNRSESAPPPIPESPSTTPVMKPSLQLPPEPASEAGPSSHSNLTAAFQRSMSVGNLHEQRETVIPDAYSQPSQAMPFGSTSSFTPRALPSALPSTGGFNSAWATGSDTVTKPDFQVTGVRSLGPSTDAFPFANHNGSITPNGSSYALSHNPFTSFSSPSAGSSLSFGGADGSITPNTEVERDPWDPKPLQRKMSGYSSNPWQS</sequence>
<evidence type="ECO:0000256" key="5">
    <source>
        <dbReference type="ARBA" id="ARBA00023136"/>
    </source>
</evidence>
<organism evidence="8 9">
    <name type="scientific">Piloderma croceum (strain F 1598)</name>
    <dbReference type="NCBI Taxonomy" id="765440"/>
    <lineage>
        <taxon>Eukaryota</taxon>
        <taxon>Fungi</taxon>
        <taxon>Dikarya</taxon>
        <taxon>Basidiomycota</taxon>
        <taxon>Agaricomycotina</taxon>
        <taxon>Agaricomycetes</taxon>
        <taxon>Agaricomycetidae</taxon>
        <taxon>Atheliales</taxon>
        <taxon>Atheliaceae</taxon>
        <taxon>Piloderma</taxon>
    </lineage>
</organism>
<keyword evidence="3 7" id="KW-0812">Transmembrane</keyword>
<evidence type="ECO:0000256" key="2">
    <source>
        <dbReference type="ARBA" id="ARBA00009824"/>
    </source>
</evidence>
<accession>A0A0C3B7L3</accession>
<feature type="compositionally biased region" description="Low complexity" evidence="6">
    <location>
        <begin position="1033"/>
        <end position="1044"/>
    </location>
</feature>
<feature type="region of interest" description="Disordered" evidence="6">
    <location>
        <begin position="1033"/>
        <end position="1080"/>
    </location>
</feature>
<feature type="compositionally biased region" description="Basic and acidic residues" evidence="6">
    <location>
        <begin position="743"/>
        <end position="757"/>
    </location>
</feature>
<reference evidence="8 9" key="1">
    <citation type="submission" date="2014-04" db="EMBL/GenBank/DDBJ databases">
        <authorList>
            <consortium name="DOE Joint Genome Institute"/>
            <person name="Kuo A."/>
            <person name="Tarkka M."/>
            <person name="Buscot F."/>
            <person name="Kohler A."/>
            <person name="Nagy L.G."/>
            <person name="Floudas D."/>
            <person name="Copeland A."/>
            <person name="Barry K.W."/>
            <person name="Cichocki N."/>
            <person name="Veneault-Fourrey C."/>
            <person name="LaButti K."/>
            <person name="Lindquist E.A."/>
            <person name="Lipzen A."/>
            <person name="Lundell T."/>
            <person name="Morin E."/>
            <person name="Murat C."/>
            <person name="Sun H."/>
            <person name="Tunlid A."/>
            <person name="Henrissat B."/>
            <person name="Grigoriev I.V."/>
            <person name="Hibbett D.S."/>
            <person name="Martin F."/>
            <person name="Nordberg H.P."/>
            <person name="Cantor M.N."/>
            <person name="Hua S.X."/>
        </authorList>
    </citation>
    <scope>NUCLEOTIDE SEQUENCE [LARGE SCALE GENOMIC DNA]</scope>
    <source>
        <strain evidence="8 9">F 1598</strain>
    </source>
</reference>
<feature type="region of interest" description="Disordered" evidence="6">
    <location>
        <begin position="1"/>
        <end position="24"/>
    </location>
</feature>
<evidence type="ECO:0000256" key="3">
    <source>
        <dbReference type="ARBA" id="ARBA00022692"/>
    </source>
</evidence>
<dbReference type="InterPro" id="IPR029058">
    <property type="entry name" value="AB_hydrolase_fold"/>
</dbReference>
<feature type="compositionally biased region" description="Pro residues" evidence="6">
    <location>
        <begin position="869"/>
        <end position="890"/>
    </location>
</feature>
<keyword evidence="4 7" id="KW-1133">Transmembrane helix</keyword>
<evidence type="ECO:0000256" key="1">
    <source>
        <dbReference type="ARBA" id="ARBA00004141"/>
    </source>
</evidence>
<dbReference type="PANTHER" id="PTHR17920:SF3">
    <property type="entry name" value="TRANSMEMBRANE AND COILED-COIL DOMAIN-CONTAINING PROTEIN 4"/>
    <property type="match status" value="1"/>
</dbReference>
<dbReference type="GO" id="GO:0016020">
    <property type="term" value="C:membrane"/>
    <property type="evidence" value="ECO:0007669"/>
    <property type="project" value="UniProtKB-SubCell"/>
</dbReference>
<name>A0A0C3B7L3_PILCF</name>
<feature type="region of interest" description="Disordered" evidence="6">
    <location>
        <begin position="221"/>
        <end position="267"/>
    </location>
</feature>
<feature type="compositionally biased region" description="Polar residues" evidence="6">
    <location>
        <begin position="1011"/>
        <end position="1021"/>
    </location>
</feature>
<feature type="compositionally biased region" description="Acidic residues" evidence="6">
    <location>
        <begin position="241"/>
        <end position="253"/>
    </location>
</feature>
<feature type="compositionally biased region" description="Low complexity" evidence="6">
    <location>
        <begin position="909"/>
        <end position="918"/>
    </location>
</feature>
<dbReference type="FunCoup" id="A0A0C3B7L3">
    <property type="interactions" value="4"/>
</dbReference>
<protein>
    <recommendedName>
        <fullName evidence="10">DUF726-domain-containing protein</fullName>
    </recommendedName>
</protein>
<evidence type="ECO:0000256" key="4">
    <source>
        <dbReference type="ARBA" id="ARBA00022989"/>
    </source>
</evidence>
<keyword evidence="5 7" id="KW-0472">Membrane</keyword>
<dbReference type="EMBL" id="KN832995">
    <property type="protein sequence ID" value="KIM82248.1"/>
    <property type="molecule type" value="Genomic_DNA"/>
</dbReference>
<feature type="compositionally biased region" description="Basic and acidic residues" evidence="6">
    <location>
        <begin position="227"/>
        <end position="240"/>
    </location>
</feature>
<gene>
    <name evidence="8" type="ORF">PILCRDRAFT_473885</name>
</gene>
<evidence type="ECO:0000256" key="7">
    <source>
        <dbReference type="SAM" id="Phobius"/>
    </source>
</evidence>
<evidence type="ECO:0008006" key="10">
    <source>
        <dbReference type="Google" id="ProtNLM"/>
    </source>
</evidence>
<feature type="region of interest" description="Disordered" evidence="6">
    <location>
        <begin position="861"/>
        <end position="1021"/>
    </location>
</feature>
<dbReference type="HOGENOM" id="CLU_001695_0_1_1"/>
<feature type="compositionally biased region" description="Polar residues" evidence="6">
    <location>
        <begin position="1"/>
        <end position="13"/>
    </location>
</feature>
<dbReference type="OrthoDB" id="277931at2759"/>
<proteinExistence type="inferred from homology"/>
<comment type="similarity">
    <text evidence="2">Belongs to the TMCO4 family.</text>
</comment>
<feature type="compositionally biased region" description="Polar residues" evidence="6">
    <location>
        <begin position="969"/>
        <end position="986"/>
    </location>
</feature>
<reference evidence="9" key="2">
    <citation type="submission" date="2015-01" db="EMBL/GenBank/DDBJ databases">
        <title>Evolutionary Origins and Diversification of the Mycorrhizal Mutualists.</title>
        <authorList>
            <consortium name="DOE Joint Genome Institute"/>
            <consortium name="Mycorrhizal Genomics Consortium"/>
            <person name="Kohler A."/>
            <person name="Kuo A."/>
            <person name="Nagy L.G."/>
            <person name="Floudas D."/>
            <person name="Copeland A."/>
            <person name="Barry K.W."/>
            <person name="Cichocki N."/>
            <person name="Veneault-Fourrey C."/>
            <person name="LaButti K."/>
            <person name="Lindquist E.A."/>
            <person name="Lipzen A."/>
            <person name="Lundell T."/>
            <person name="Morin E."/>
            <person name="Murat C."/>
            <person name="Riley R."/>
            <person name="Ohm R."/>
            <person name="Sun H."/>
            <person name="Tunlid A."/>
            <person name="Henrissat B."/>
            <person name="Grigoriev I.V."/>
            <person name="Hibbett D.S."/>
            <person name="Martin F."/>
        </authorList>
    </citation>
    <scope>NUCLEOTIDE SEQUENCE [LARGE SCALE GENOMIC DNA]</scope>
    <source>
        <strain evidence="9">F 1598</strain>
    </source>
</reference>
<feature type="compositionally biased region" description="Basic residues" evidence="6">
    <location>
        <begin position="758"/>
        <end position="767"/>
    </location>
</feature>
<feature type="transmembrane region" description="Helical" evidence="7">
    <location>
        <begin position="394"/>
        <end position="419"/>
    </location>
</feature>
<dbReference type="SUPFAM" id="SSF53474">
    <property type="entry name" value="alpha/beta-Hydrolases"/>
    <property type="match status" value="1"/>
</dbReference>
<comment type="subcellular location">
    <subcellularLocation>
        <location evidence="1">Membrane</location>
        <topology evidence="1">Multi-pass membrane protein</topology>
    </subcellularLocation>
</comment>
<keyword evidence="9" id="KW-1185">Reference proteome</keyword>
<dbReference type="PANTHER" id="PTHR17920">
    <property type="entry name" value="TRANSMEMBRANE AND COILED-COIL DOMAIN-CONTAINING PROTEIN 4 TMCO4"/>
    <property type="match status" value="1"/>
</dbReference>
<dbReference type="AlphaFoldDB" id="A0A0C3B7L3"/>
<evidence type="ECO:0000256" key="6">
    <source>
        <dbReference type="SAM" id="MobiDB-lite"/>
    </source>
</evidence>
<feature type="transmembrane region" description="Helical" evidence="7">
    <location>
        <begin position="606"/>
        <end position="623"/>
    </location>
</feature>
<feature type="region of interest" description="Disordered" evidence="6">
    <location>
        <begin position="732"/>
        <end position="841"/>
    </location>
</feature>
<feature type="compositionally biased region" description="Polar residues" evidence="6">
    <location>
        <begin position="919"/>
        <end position="930"/>
    </location>
</feature>
<feature type="compositionally biased region" description="Basic and acidic residues" evidence="6">
    <location>
        <begin position="802"/>
        <end position="811"/>
    </location>
</feature>
<dbReference type="Proteomes" id="UP000054166">
    <property type="component" value="Unassembled WGS sequence"/>
</dbReference>
<feature type="compositionally biased region" description="Polar residues" evidence="6">
    <location>
        <begin position="946"/>
        <end position="961"/>
    </location>
</feature>